<comment type="caution">
    <text evidence="1">The sequence shown here is derived from an EMBL/GenBank/DDBJ whole genome shotgun (WGS) entry which is preliminary data.</text>
</comment>
<accession>A0A1F6M9S8</accession>
<dbReference type="EMBL" id="MFQA01000050">
    <property type="protein sequence ID" value="OGH68283.1"/>
    <property type="molecule type" value="Genomic_DNA"/>
</dbReference>
<dbReference type="AlphaFoldDB" id="A0A1F6M9S8"/>
<name>A0A1F6M9S8_9BACT</name>
<reference evidence="1 2" key="1">
    <citation type="journal article" date="2016" name="Nat. Commun.">
        <title>Thousands of microbial genomes shed light on interconnected biogeochemical processes in an aquifer system.</title>
        <authorList>
            <person name="Anantharaman K."/>
            <person name="Brown C.T."/>
            <person name="Hug L.A."/>
            <person name="Sharon I."/>
            <person name="Castelle C.J."/>
            <person name="Probst A.J."/>
            <person name="Thomas B.C."/>
            <person name="Singh A."/>
            <person name="Wilkins M.J."/>
            <person name="Karaoz U."/>
            <person name="Brodie E.L."/>
            <person name="Williams K.H."/>
            <person name="Hubbard S.S."/>
            <person name="Banfield J.F."/>
        </authorList>
    </citation>
    <scope>NUCLEOTIDE SEQUENCE [LARGE SCALE GENOMIC DNA]</scope>
</reference>
<gene>
    <name evidence="1" type="ORF">A3D53_02945</name>
</gene>
<evidence type="ECO:0000313" key="2">
    <source>
        <dbReference type="Proteomes" id="UP000176413"/>
    </source>
</evidence>
<proteinExistence type="predicted"/>
<organism evidence="1 2">
    <name type="scientific">Candidatus Magasanikbacteria bacterium RIFCSPHIGHO2_02_FULL_45_10</name>
    <dbReference type="NCBI Taxonomy" id="1798679"/>
    <lineage>
        <taxon>Bacteria</taxon>
        <taxon>Candidatus Magasanikiibacteriota</taxon>
    </lineage>
</organism>
<protein>
    <submittedName>
        <fullName evidence="1">Uncharacterized protein</fullName>
    </submittedName>
</protein>
<evidence type="ECO:0000313" key="1">
    <source>
        <dbReference type="EMBL" id="OGH68283.1"/>
    </source>
</evidence>
<dbReference type="Proteomes" id="UP000176413">
    <property type="component" value="Unassembled WGS sequence"/>
</dbReference>
<sequence>MLFFNHKQNFSFQDGRGDIEHSFNKFMEGKRKICNGENGVHDITCPARKEVLVSESSEFNVDRKENGDTFRSTEKQLIAKAEKKFWELGSKAGNKNLRKLPRDLFRGIGDEASPYYCSEEKMEKIHTYLKLAKDLFEIEPNGFLNTTISNVKGLTDIFCFNHQNVVPIECFSVASNAITVEKNLKDKEQYLKFDRIKDKLLEIFDKYKIEHKYSVFLADIDYKYSLNEYSK</sequence>